<feature type="compositionally biased region" description="Low complexity" evidence="1">
    <location>
        <begin position="57"/>
        <end position="68"/>
    </location>
</feature>
<gene>
    <name evidence="3" type="ORF">ACFYQT_03430</name>
</gene>
<feature type="region of interest" description="Disordered" evidence="1">
    <location>
        <begin position="1"/>
        <end position="25"/>
    </location>
</feature>
<comment type="caution">
    <text evidence="3">The sequence shown here is derived from an EMBL/GenBank/DDBJ whole genome shotgun (WGS) entry which is preliminary data.</text>
</comment>
<dbReference type="Proteomes" id="UP001601422">
    <property type="component" value="Unassembled WGS sequence"/>
</dbReference>
<feature type="compositionally biased region" description="Pro residues" evidence="1">
    <location>
        <begin position="1"/>
        <end position="22"/>
    </location>
</feature>
<evidence type="ECO:0000256" key="1">
    <source>
        <dbReference type="SAM" id="MobiDB-lite"/>
    </source>
</evidence>
<feature type="transmembrane region" description="Helical" evidence="2">
    <location>
        <begin position="30"/>
        <end position="49"/>
    </location>
</feature>
<dbReference type="InterPro" id="IPR038468">
    <property type="entry name" value="MmpS_C"/>
</dbReference>
<dbReference type="EMBL" id="JBIAJP010000001">
    <property type="protein sequence ID" value="MFF0002502.1"/>
    <property type="molecule type" value="Genomic_DNA"/>
</dbReference>
<evidence type="ECO:0008006" key="5">
    <source>
        <dbReference type="Google" id="ProtNLM"/>
    </source>
</evidence>
<proteinExistence type="predicted"/>
<feature type="region of interest" description="Disordered" evidence="1">
    <location>
        <begin position="48"/>
        <end position="108"/>
    </location>
</feature>
<evidence type="ECO:0000313" key="4">
    <source>
        <dbReference type="Proteomes" id="UP001601422"/>
    </source>
</evidence>
<keyword evidence="2" id="KW-0472">Membrane</keyword>
<keyword evidence="2" id="KW-1133">Transmembrane helix</keyword>
<dbReference type="RefSeq" id="WP_361937771.1">
    <property type="nucleotide sequence ID" value="NZ_JBEXWI010000001.1"/>
</dbReference>
<keyword evidence="2" id="KW-0812">Transmembrane</keyword>
<keyword evidence="4" id="KW-1185">Reference proteome</keyword>
<feature type="compositionally biased region" description="Low complexity" evidence="1">
    <location>
        <begin position="79"/>
        <end position="92"/>
    </location>
</feature>
<accession>A0ABW6MQG8</accession>
<dbReference type="Gene3D" id="2.60.40.2880">
    <property type="entry name" value="MmpS1-5, C-terminal soluble domain"/>
    <property type="match status" value="1"/>
</dbReference>
<organism evidence="3 4">
    <name type="scientific">Streptomyces tibetensis</name>
    <dbReference type="NCBI Taxonomy" id="2382123"/>
    <lineage>
        <taxon>Bacteria</taxon>
        <taxon>Bacillati</taxon>
        <taxon>Actinomycetota</taxon>
        <taxon>Actinomycetes</taxon>
        <taxon>Kitasatosporales</taxon>
        <taxon>Streptomycetaceae</taxon>
        <taxon>Streptomyces</taxon>
    </lineage>
</organism>
<name>A0ABW6MQG8_9ACTN</name>
<evidence type="ECO:0000313" key="3">
    <source>
        <dbReference type="EMBL" id="MFF0002502.1"/>
    </source>
</evidence>
<protein>
    <recommendedName>
        <fullName evidence="5">MmpS family membrane protein</fullName>
    </recommendedName>
</protein>
<reference evidence="3 4" key="1">
    <citation type="submission" date="2024-10" db="EMBL/GenBank/DDBJ databases">
        <title>The Natural Products Discovery Center: Release of the First 8490 Sequenced Strains for Exploring Actinobacteria Biosynthetic Diversity.</title>
        <authorList>
            <person name="Kalkreuter E."/>
            <person name="Kautsar S.A."/>
            <person name="Yang D."/>
            <person name="Bader C.D."/>
            <person name="Teijaro C.N."/>
            <person name="Fluegel L."/>
            <person name="Davis C.M."/>
            <person name="Simpson J.R."/>
            <person name="Lauterbach L."/>
            <person name="Steele A.D."/>
            <person name="Gui C."/>
            <person name="Meng S."/>
            <person name="Li G."/>
            <person name="Viehrig K."/>
            <person name="Ye F."/>
            <person name="Su P."/>
            <person name="Kiefer A.F."/>
            <person name="Nichols A."/>
            <person name="Cepeda A.J."/>
            <person name="Yan W."/>
            <person name="Fan B."/>
            <person name="Jiang Y."/>
            <person name="Adhikari A."/>
            <person name="Zheng C.-J."/>
            <person name="Schuster L."/>
            <person name="Cowan T.M."/>
            <person name="Smanski M.J."/>
            <person name="Chevrette M.G."/>
            <person name="De Carvalho L.P.S."/>
            <person name="Shen B."/>
        </authorList>
    </citation>
    <scope>NUCLEOTIDE SEQUENCE [LARGE SCALE GENOMIC DNA]</scope>
    <source>
        <strain evidence="3 4">NPDC005497</strain>
    </source>
</reference>
<evidence type="ECO:0000256" key="2">
    <source>
        <dbReference type="SAM" id="Phobius"/>
    </source>
</evidence>
<sequence length="206" mass="21012">MSYTQPPPPPGFGPQPSPPAPRPSWARKRVLIPAAAVVLLLGVGIGSAGNGGDAEKTAAAPRPTVTVTEKARADDEAEPAPTVTVTKTATAKAKPKPKADTADDAEAADTAAEGTAVFRVWGSAPSGVDITYGNDGTNLQGKGLPLKKTLTVKDDALYYQVTAQLMGGGDIQCSITIDGRTKTGRAQGGYNICSAQLNSDFSGGFS</sequence>